<dbReference type="InterPro" id="IPR014008">
    <property type="entry name" value="Cbl_synth_MTase_CbiT"/>
</dbReference>
<dbReference type="PIRSF" id="PIRSF036428">
    <property type="entry name" value="CobL"/>
    <property type="match status" value="1"/>
</dbReference>
<evidence type="ECO:0000256" key="5">
    <source>
        <dbReference type="ARBA" id="ARBA00022691"/>
    </source>
</evidence>
<feature type="domain" description="Tetrapyrrole methylase" evidence="7">
    <location>
        <begin position="30"/>
        <end position="214"/>
    </location>
</feature>
<dbReference type="SUPFAM" id="SSF53790">
    <property type="entry name" value="Tetrapyrrole methylase"/>
    <property type="match status" value="1"/>
</dbReference>
<dbReference type="PANTHER" id="PTHR43182:SF1">
    <property type="entry name" value="COBALT-PRECORRIN-7 C(5)-METHYLTRANSFERASE"/>
    <property type="match status" value="1"/>
</dbReference>
<dbReference type="UniPathway" id="UPA00148"/>
<proteinExistence type="predicted"/>
<dbReference type="Pfam" id="PF00590">
    <property type="entry name" value="TP_methylase"/>
    <property type="match status" value="1"/>
</dbReference>
<dbReference type="RefSeq" id="WP_238145365.1">
    <property type="nucleotide sequence ID" value="NZ_PVUE01000008.1"/>
</dbReference>
<evidence type="ECO:0000256" key="4">
    <source>
        <dbReference type="ARBA" id="ARBA00022679"/>
    </source>
</evidence>
<name>A0A2T1A075_9ACTN</name>
<dbReference type="EMBL" id="PVUE01000008">
    <property type="protein sequence ID" value="PRZ41738.1"/>
    <property type="molecule type" value="Genomic_DNA"/>
</dbReference>
<keyword evidence="3 8" id="KW-0489">Methyltransferase</keyword>
<organism evidence="8 9">
    <name type="scientific">Antricoccus suffuscus</name>
    <dbReference type="NCBI Taxonomy" id="1629062"/>
    <lineage>
        <taxon>Bacteria</taxon>
        <taxon>Bacillati</taxon>
        <taxon>Actinomycetota</taxon>
        <taxon>Actinomycetes</taxon>
        <taxon>Geodermatophilales</taxon>
        <taxon>Antricoccaceae</taxon>
        <taxon>Antricoccus</taxon>
    </lineage>
</organism>
<dbReference type="InterPro" id="IPR050714">
    <property type="entry name" value="Cobalamin_biosynth_MTase"/>
</dbReference>
<keyword evidence="2" id="KW-0169">Cobalamin biosynthesis</keyword>
<dbReference type="SUPFAM" id="SSF53335">
    <property type="entry name" value="S-adenosyl-L-methionine-dependent methyltransferases"/>
    <property type="match status" value="1"/>
</dbReference>
<evidence type="ECO:0000256" key="6">
    <source>
        <dbReference type="SAM" id="MobiDB-lite"/>
    </source>
</evidence>
<feature type="region of interest" description="Disordered" evidence="6">
    <location>
        <begin position="1"/>
        <end position="23"/>
    </location>
</feature>
<sequence length="433" mass="45641">MSTPDREPTPDTPRSTFDPGRTQRGGLIQVVGIGADGIEGLSEHVREIIHDGQVIFGSPRQLAAITATDGQELVAWPRPLLPALRETLDQHKHKRRVVLASGDPLRSGIGTTLISVFGSGNIRIIPTVSSDALARARLGWSAESSDVITVVGRRTSLVLRALAPGRRLVVLSSDEATPREIARLLTDAGYGPTTLTVLGNLGGPTESALSGTARQWSGSDVPEFPRLNVVCCECQADPDIAVLPTIAGLPDTAYEHDGQLTKREIRASALAHLAPSPGHLLWDVGAGAGSIAIEWMRADARAQAIAIEKSPDRAAAIRRNADRLGVPDLHVVTGDAPDAFVGLPTPQAIFIGGGATAEGLLDACWSALGARGRLVVHAVTVQTEALLHAAQAKYGGELVRVSVEYLQPIGSFSGWAPSRAVTQWSATRPARNS</sequence>
<dbReference type="GO" id="GO:0032259">
    <property type="term" value="P:methylation"/>
    <property type="evidence" value="ECO:0007669"/>
    <property type="project" value="UniProtKB-KW"/>
</dbReference>
<dbReference type="Gene3D" id="3.40.50.150">
    <property type="entry name" value="Vaccinia Virus protein VP39"/>
    <property type="match status" value="1"/>
</dbReference>
<dbReference type="Proteomes" id="UP000237752">
    <property type="component" value="Unassembled WGS sequence"/>
</dbReference>
<dbReference type="InterPro" id="IPR006365">
    <property type="entry name" value="Cbl_synth_CobL"/>
</dbReference>
<reference evidence="8 9" key="1">
    <citation type="submission" date="2018-03" db="EMBL/GenBank/DDBJ databases">
        <title>Genomic Encyclopedia of Archaeal and Bacterial Type Strains, Phase II (KMG-II): from individual species to whole genera.</title>
        <authorList>
            <person name="Goeker M."/>
        </authorList>
    </citation>
    <scope>NUCLEOTIDE SEQUENCE [LARGE SCALE GENOMIC DNA]</scope>
    <source>
        <strain evidence="8 9">DSM 100065</strain>
    </source>
</reference>
<dbReference type="InterPro" id="IPR012818">
    <property type="entry name" value="CbiE"/>
</dbReference>
<gene>
    <name evidence="8" type="ORF">CLV47_10897</name>
</gene>
<evidence type="ECO:0000313" key="8">
    <source>
        <dbReference type="EMBL" id="PRZ41738.1"/>
    </source>
</evidence>
<evidence type="ECO:0000256" key="2">
    <source>
        <dbReference type="ARBA" id="ARBA00022573"/>
    </source>
</evidence>
<evidence type="ECO:0000256" key="1">
    <source>
        <dbReference type="ARBA" id="ARBA00004953"/>
    </source>
</evidence>
<dbReference type="GO" id="GO:0008276">
    <property type="term" value="F:protein methyltransferase activity"/>
    <property type="evidence" value="ECO:0007669"/>
    <property type="project" value="InterPro"/>
</dbReference>
<comment type="caution">
    <text evidence="8">The sequence shown here is derived from an EMBL/GenBank/DDBJ whole genome shotgun (WGS) entry which is preliminary data.</text>
</comment>
<dbReference type="Gene3D" id="3.40.1010.10">
    <property type="entry name" value="Cobalt-precorrin-4 Transmethylase, Domain 1"/>
    <property type="match status" value="1"/>
</dbReference>
<comment type="pathway">
    <text evidence="1">Cofactor biosynthesis; adenosylcobalamin biosynthesis.</text>
</comment>
<dbReference type="InterPro" id="IPR035996">
    <property type="entry name" value="4pyrrol_Methylase_sf"/>
</dbReference>
<dbReference type="InterPro" id="IPR014777">
    <property type="entry name" value="4pyrrole_Mease_sub1"/>
</dbReference>
<evidence type="ECO:0000259" key="7">
    <source>
        <dbReference type="Pfam" id="PF00590"/>
    </source>
</evidence>
<dbReference type="AlphaFoldDB" id="A0A2T1A075"/>
<keyword evidence="5" id="KW-0949">S-adenosyl-L-methionine</keyword>
<dbReference type="InterPro" id="IPR000878">
    <property type="entry name" value="4pyrrol_Mease"/>
</dbReference>
<protein>
    <submittedName>
        <fullName evidence="8">Precorrin-6Y C5,15-methyltransferase (Decarboxylating)</fullName>
    </submittedName>
</protein>
<dbReference type="CDD" id="cd11644">
    <property type="entry name" value="Precorrin-6Y-MT"/>
    <property type="match status" value="1"/>
</dbReference>
<dbReference type="CDD" id="cd02440">
    <property type="entry name" value="AdoMet_MTases"/>
    <property type="match status" value="1"/>
</dbReference>
<evidence type="ECO:0000313" key="9">
    <source>
        <dbReference type="Proteomes" id="UP000237752"/>
    </source>
</evidence>
<accession>A0A2T1A075</accession>
<dbReference type="GO" id="GO:0009236">
    <property type="term" value="P:cobalamin biosynthetic process"/>
    <property type="evidence" value="ECO:0007669"/>
    <property type="project" value="UniProtKB-UniPathway"/>
</dbReference>
<evidence type="ECO:0000256" key="3">
    <source>
        <dbReference type="ARBA" id="ARBA00022603"/>
    </source>
</evidence>
<dbReference type="NCBIfam" id="TIGR02469">
    <property type="entry name" value="CbiT"/>
    <property type="match status" value="1"/>
</dbReference>
<keyword evidence="4 8" id="KW-0808">Transferase</keyword>
<dbReference type="InterPro" id="IPR029063">
    <property type="entry name" value="SAM-dependent_MTases_sf"/>
</dbReference>
<dbReference type="NCBIfam" id="TIGR02467">
    <property type="entry name" value="CbiE"/>
    <property type="match status" value="1"/>
</dbReference>
<dbReference type="PANTHER" id="PTHR43182">
    <property type="entry name" value="COBALT-PRECORRIN-6B C(15)-METHYLTRANSFERASE (DECARBOXYLATING)"/>
    <property type="match status" value="1"/>
</dbReference>
<keyword evidence="9" id="KW-1185">Reference proteome</keyword>